<evidence type="ECO:0000256" key="1">
    <source>
        <dbReference type="ARBA" id="ARBA00000085"/>
    </source>
</evidence>
<dbReference type="SUPFAM" id="SSF55874">
    <property type="entry name" value="ATPase domain of HSP90 chaperone/DNA topoisomerase II/histidine kinase"/>
    <property type="match status" value="1"/>
</dbReference>
<keyword evidence="9" id="KW-0472">Membrane</keyword>
<feature type="transmembrane region" description="Helical" evidence="9">
    <location>
        <begin position="144"/>
        <end position="163"/>
    </location>
</feature>
<dbReference type="Pfam" id="PF07730">
    <property type="entry name" value="HisKA_3"/>
    <property type="match status" value="1"/>
</dbReference>
<evidence type="ECO:0000256" key="7">
    <source>
        <dbReference type="ARBA" id="ARBA00022840"/>
    </source>
</evidence>
<keyword evidence="3" id="KW-0597">Phosphoprotein</keyword>
<organism evidence="11 12">
    <name type="scientific">Nonomuraea roseoviolacea subsp. carminata</name>
    <dbReference type="NCBI Taxonomy" id="160689"/>
    <lineage>
        <taxon>Bacteria</taxon>
        <taxon>Bacillati</taxon>
        <taxon>Actinomycetota</taxon>
        <taxon>Actinomycetes</taxon>
        <taxon>Streptosporangiales</taxon>
        <taxon>Streptosporangiaceae</taxon>
        <taxon>Nonomuraea</taxon>
    </lineage>
</organism>
<dbReference type="Gene3D" id="1.20.5.1930">
    <property type="match status" value="1"/>
</dbReference>
<keyword evidence="5" id="KW-0547">Nucleotide-binding</keyword>
<evidence type="ECO:0000256" key="3">
    <source>
        <dbReference type="ARBA" id="ARBA00022553"/>
    </source>
</evidence>
<dbReference type="Gene3D" id="3.30.565.10">
    <property type="entry name" value="Histidine kinase-like ATPase, C-terminal domain"/>
    <property type="match status" value="1"/>
</dbReference>
<evidence type="ECO:0000256" key="6">
    <source>
        <dbReference type="ARBA" id="ARBA00022777"/>
    </source>
</evidence>
<comment type="caution">
    <text evidence="11">The sequence shown here is derived from an EMBL/GenBank/DDBJ whole genome shotgun (WGS) entry which is preliminary data.</text>
</comment>
<sequence>MFASALGAMVSLAVLAVGVALVPVGGAGLVLMPRMMAVLHRWTEWQRAQAGAVLGVDVPARPAPPAPAGVREQWRQLLMGTRARRDLRWTALHVVVGLPAALAALTVAGLLVNPVLEAPLWWLFPADEPLRLLVAVPVTGWRQAIGMGVAQVVLAAPLAWWALPRLARLHARACLAALAPSEADRLAERVGELTESRSNVLDAHAAELRRIERDLHDGTQARLVAIAMRLAMAREALDDDGGPVGRLLKDAHEGTEEAMTELRQVIRTMYPPVLADRGLAGAVAAVTAKAGLPVETDVSGLGAVPAAVETAAYFIVAEAVTNATKHSGAGHVTVRLASGRVLRIEVCDDGRGGVDESRGTGVTGIRRRAAALDGTLSIVSPPGGPTRLVVELPCAS</sequence>
<dbReference type="PANTHER" id="PTHR24421">
    <property type="entry name" value="NITRATE/NITRITE SENSOR PROTEIN NARX-RELATED"/>
    <property type="match status" value="1"/>
</dbReference>
<keyword evidence="12" id="KW-1185">Reference proteome</keyword>
<dbReference type="InterPro" id="IPR025828">
    <property type="entry name" value="Put_sensor_dom"/>
</dbReference>
<dbReference type="CDD" id="cd16917">
    <property type="entry name" value="HATPase_UhpB-NarQ-NarX-like"/>
    <property type="match status" value="1"/>
</dbReference>
<keyword evidence="9" id="KW-0812">Transmembrane</keyword>
<dbReference type="EMBL" id="JAMZEC010000001">
    <property type="protein sequence ID" value="MCP2349135.1"/>
    <property type="molecule type" value="Genomic_DNA"/>
</dbReference>
<dbReference type="PANTHER" id="PTHR24421:SF10">
    <property type="entry name" value="NITRATE_NITRITE SENSOR PROTEIN NARQ"/>
    <property type="match status" value="1"/>
</dbReference>
<keyword evidence="8" id="KW-0902">Two-component regulatory system</keyword>
<evidence type="ECO:0000313" key="12">
    <source>
        <dbReference type="Proteomes" id="UP001320766"/>
    </source>
</evidence>
<keyword evidence="4" id="KW-0808">Transferase</keyword>
<dbReference type="InterPro" id="IPR003594">
    <property type="entry name" value="HATPase_dom"/>
</dbReference>
<dbReference type="SMART" id="SM00387">
    <property type="entry name" value="HATPase_c"/>
    <property type="match status" value="1"/>
</dbReference>
<evidence type="ECO:0000259" key="10">
    <source>
        <dbReference type="SMART" id="SM00387"/>
    </source>
</evidence>
<evidence type="ECO:0000313" key="11">
    <source>
        <dbReference type="EMBL" id="MCP2349135.1"/>
    </source>
</evidence>
<keyword evidence="6 11" id="KW-0418">Kinase</keyword>
<dbReference type="InterPro" id="IPR036890">
    <property type="entry name" value="HATPase_C_sf"/>
</dbReference>
<dbReference type="InterPro" id="IPR050482">
    <property type="entry name" value="Sensor_HK_TwoCompSys"/>
</dbReference>
<keyword evidence="7" id="KW-0067">ATP-binding</keyword>
<proteinExistence type="predicted"/>
<evidence type="ECO:0000256" key="8">
    <source>
        <dbReference type="ARBA" id="ARBA00023012"/>
    </source>
</evidence>
<name>A0ABT1K5H4_9ACTN</name>
<evidence type="ECO:0000256" key="9">
    <source>
        <dbReference type="SAM" id="Phobius"/>
    </source>
</evidence>
<feature type="transmembrane region" description="Helical" evidence="9">
    <location>
        <begin position="91"/>
        <end position="124"/>
    </location>
</feature>
<dbReference type="EC" id="2.7.13.3" evidence="2"/>
<protein>
    <recommendedName>
        <fullName evidence="2">histidine kinase</fullName>
        <ecNumber evidence="2">2.7.13.3</ecNumber>
    </recommendedName>
</protein>
<dbReference type="InterPro" id="IPR011712">
    <property type="entry name" value="Sig_transdc_His_kin_sub3_dim/P"/>
</dbReference>
<feature type="domain" description="Histidine kinase/HSP90-like ATPase" evidence="10">
    <location>
        <begin position="307"/>
        <end position="396"/>
    </location>
</feature>
<dbReference type="GO" id="GO:0016301">
    <property type="term" value="F:kinase activity"/>
    <property type="evidence" value="ECO:0007669"/>
    <property type="project" value="UniProtKB-KW"/>
</dbReference>
<evidence type="ECO:0000256" key="5">
    <source>
        <dbReference type="ARBA" id="ARBA00022741"/>
    </source>
</evidence>
<dbReference type="Proteomes" id="UP001320766">
    <property type="component" value="Unassembled WGS sequence"/>
</dbReference>
<dbReference type="Pfam" id="PF02518">
    <property type="entry name" value="HATPase_c"/>
    <property type="match status" value="1"/>
</dbReference>
<feature type="transmembrane region" description="Helical" evidence="9">
    <location>
        <begin position="6"/>
        <end position="31"/>
    </location>
</feature>
<gene>
    <name evidence="11" type="ORF">HD595_005257</name>
</gene>
<evidence type="ECO:0000256" key="4">
    <source>
        <dbReference type="ARBA" id="ARBA00022679"/>
    </source>
</evidence>
<reference evidence="11 12" key="1">
    <citation type="submission" date="2022-06" db="EMBL/GenBank/DDBJ databases">
        <title>Sequencing the genomes of 1000 actinobacteria strains.</title>
        <authorList>
            <person name="Klenk H.-P."/>
        </authorList>
    </citation>
    <scope>NUCLEOTIDE SEQUENCE [LARGE SCALE GENOMIC DNA]</scope>
    <source>
        <strain evidence="11 12">DSM 44170</strain>
    </source>
</reference>
<comment type="catalytic activity">
    <reaction evidence="1">
        <text>ATP + protein L-histidine = ADP + protein N-phospho-L-histidine.</text>
        <dbReference type="EC" id="2.7.13.3"/>
    </reaction>
</comment>
<dbReference type="RefSeq" id="WP_253773440.1">
    <property type="nucleotide sequence ID" value="NZ_BAAAVE010000007.1"/>
</dbReference>
<accession>A0ABT1K5H4</accession>
<evidence type="ECO:0000256" key="2">
    <source>
        <dbReference type="ARBA" id="ARBA00012438"/>
    </source>
</evidence>
<keyword evidence="9" id="KW-1133">Transmembrane helix</keyword>
<dbReference type="Pfam" id="PF13796">
    <property type="entry name" value="Sensor"/>
    <property type="match status" value="1"/>
</dbReference>